<organism evidence="5 6">
    <name type="scientific">Mycena rosella</name>
    <name type="common">Pink bonnet</name>
    <name type="synonym">Agaricus rosellus</name>
    <dbReference type="NCBI Taxonomy" id="1033263"/>
    <lineage>
        <taxon>Eukaryota</taxon>
        <taxon>Fungi</taxon>
        <taxon>Dikarya</taxon>
        <taxon>Basidiomycota</taxon>
        <taxon>Agaricomycotina</taxon>
        <taxon>Agaricomycetes</taxon>
        <taxon>Agaricomycetidae</taxon>
        <taxon>Agaricales</taxon>
        <taxon>Marasmiineae</taxon>
        <taxon>Mycenaceae</taxon>
        <taxon>Mycena</taxon>
    </lineage>
</organism>
<dbReference type="PROSITE" id="PS50048">
    <property type="entry name" value="ZN2_CY6_FUNGAL_2"/>
    <property type="match status" value="1"/>
</dbReference>
<proteinExistence type="predicted"/>
<dbReference type="SUPFAM" id="SSF57701">
    <property type="entry name" value="Zn2/Cys6 DNA-binding domain"/>
    <property type="match status" value="1"/>
</dbReference>
<comment type="caution">
    <text evidence="5">The sequence shown here is derived from an EMBL/GenBank/DDBJ whole genome shotgun (WGS) entry which is preliminary data.</text>
</comment>
<name>A0AAD7DU14_MYCRO</name>
<dbReference type="GO" id="GO:0008270">
    <property type="term" value="F:zinc ion binding"/>
    <property type="evidence" value="ECO:0007669"/>
    <property type="project" value="InterPro"/>
</dbReference>
<keyword evidence="2" id="KW-0539">Nucleus</keyword>
<feature type="compositionally biased region" description="Polar residues" evidence="3">
    <location>
        <begin position="1"/>
        <end position="19"/>
    </location>
</feature>
<dbReference type="Proteomes" id="UP001221757">
    <property type="component" value="Unassembled WGS sequence"/>
</dbReference>
<feature type="domain" description="Zn(2)-C6 fungal-type" evidence="4">
    <location>
        <begin position="35"/>
        <end position="83"/>
    </location>
</feature>
<dbReference type="PANTHER" id="PTHR31001">
    <property type="entry name" value="UNCHARACTERIZED TRANSCRIPTIONAL REGULATORY PROTEIN"/>
    <property type="match status" value="1"/>
</dbReference>
<reference evidence="5" key="1">
    <citation type="submission" date="2023-03" db="EMBL/GenBank/DDBJ databases">
        <title>Massive genome expansion in bonnet fungi (Mycena s.s.) driven by repeated elements and novel gene families across ecological guilds.</title>
        <authorList>
            <consortium name="Lawrence Berkeley National Laboratory"/>
            <person name="Harder C.B."/>
            <person name="Miyauchi S."/>
            <person name="Viragh M."/>
            <person name="Kuo A."/>
            <person name="Thoen E."/>
            <person name="Andreopoulos B."/>
            <person name="Lu D."/>
            <person name="Skrede I."/>
            <person name="Drula E."/>
            <person name="Henrissat B."/>
            <person name="Morin E."/>
            <person name="Kohler A."/>
            <person name="Barry K."/>
            <person name="LaButti K."/>
            <person name="Morin E."/>
            <person name="Salamov A."/>
            <person name="Lipzen A."/>
            <person name="Mereny Z."/>
            <person name="Hegedus B."/>
            <person name="Baldrian P."/>
            <person name="Stursova M."/>
            <person name="Weitz H."/>
            <person name="Taylor A."/>
            <person name="Grigoriev I.V."/>
            <person name="Nagy L.G."/>
            <person name="Martin F."/>
            <person name="Kauserud H."/>
        </authorList>
    </citation>
    <scope>NUCLEOTIDE SEQUENCE</scope>
    <source>
        <strain evidence="5">CBHHK067</strain>
    </source>
</reference>
<evidence type="ECO:0000256" key="3">
    <source>
        <dbReference type="SAM" id="MobiDB-lite"/>
    </source>
</evidence>
<gene>
    <name evidence="5" type="ORF">B0H17DRAFT_316487</name>
</gene>
<dbReference type="PANTHER" id="PTHR31001:SF81">
    <property type="entry name" value="ZN(II)2CYS6 TRANSCRIPTION FACTOR"/>
    <property type="match status" value="1"/>
</dbReference>
<dbReference type="InterPro" id="IPR036864">
    <property type="entry name" value="Zn2-C6_fun-type_DNA-bd_sf"/>
</dbReference>
<accession>A0AAD7DU14</accession>
<dbReference type="InterPro" id="IPR001138">
    <property type="entry name" value="Zn2Cys6_DnaBD"/>
</dbReference>
<keyword evidence="6" id="KW-1185">Reference proteome</keyword>
<evidence type="ECO:0000259" key="4">
    <source>
        <dbReference type="PROSITE" id="PS50048"/>
    </source>
</evidence>
<dbReference type="CDD" id="cd00067">
    <property type="entry name" value="GAL4"/>
    <property type="match status" value="1"/>
</dbReference>
<feature type="region of interest" description="Disordered" evidence="3">
    <location>
        <begin position="1"/>
        <end position="31"/>
    </location>
</feature>
<evidence type="ECO:0000256" key="1">
    <source>
        <dbReference type="ARBA" id="ARBA00004123"/>
    </source>
</evidence>
<evidence type="ECO:0000313" key="5">
    <source>
        <dbReference type="EMBL" id="KAJ7698952.1"/>
    </source>
</evidence>
<dbReference type="EMBL" id="JARKIE010000024">
    <property type="protein sequence ID" value="KAJ7698952.1"/>
    <property type="molecule type" value="Genomic_DNA"/>
</dbReference>
<dbReference type="InterPro" id="IPR050613">
    <property type="entry name" value="Sec_Metabolite_Reg"/>
</dbReference>
<sequence>MSSSRLSAQKSAPKATSSTDGDDHRKRRRNRTTQSCLNCHTTKRMCDRKRPCSRCSQLGLVSWPVFPYILSHRGKIKSGNCVYEVDDPDRGQQDESARLTNRIAELEGVIRELKNKPHPRWLAEQARPSTASDKAHISPPSSGGPSTPNAPVWAFPPASRYTPGIPFPSPAPALSPSSGNDSLESLFSTLTAHMSLGRGGTCGCLNEATCYNVVLELSLRLRKAADVLSRSPRHSMNSACALNTYISELDTLVKNSLLNLPSHSIRSSTLGRAVGRDKAAASSNIFDQYYPNDTTFSWDFEDFSVNNDDLMSWAPVHGTM</sequence>
<evidence type="ECO:0000256" key="2">
    <source>
        <dbReference type="ARBA" id="ARBA00023242"/>
    </source>
</evidence>
<dbReference type="Gene3D" id="4.10.240.10">
    <property type="entry name" value="Zn(2)-C6 fungal-type DNA-binding domain"/>
    <property type="match status" value="1"/>
</dbReference>
<dbReference type="GO" id="GO:0000981">
    <property type="term" value="F:DNA-binding transcription factor activity, RNA polymerase II-specific"/>
    <property type="evidence" value="ECO:0007669"/>
    <property type="project" value="InterPro"/>
</dbReference>
<feature type="region of interest" description="Disordered" evidence="3">
    <location>
        <begin position="125"/>
        <end position="155"/>
    </location>
</feature>
<protein>
    <recommendedName>
        <fullName evidence="4">Zn(2)-C6 fungal-type domain-containing protein</fullName>
    </recommendedName>
</protein>
<dbReference type="Pfam" id="PF00172">
    <property type="entry name" value="Zn_clus"/>
    <property type="match status" value="1"/>
</dbReference>
<dbReference type="GO" id="GO:0005634">
    <property type="term" value="C:nucleus"/>
    <property type="evidence" value="ECO:0007669"/>
    <property type="project" value="UniProtKB-SubCell"/>
</dbReference>
<comment type="subcellular location">
    <subcellularLocation>
        <location evidence="1">Nucleus</location>
    </subcellularLocation>
</comment>
<dbReference type="AlphaFoldDB" id="A0AAD7DU14"/>
<evidence type="ECO:0000313" key="6">
    <source>
        <dbReference type="Proteomes" id="UP001221757"/>
    </source>
</evidence>
<feature type="compositionally biased region" description="Low complexity" evidence="3">
    <location>
        <begin position="138"/>
        <end position="147"/>
    </location>
</feature>
<dbReference type="SMART" id="SM00066">
    <property type="entry name" value="GAL4"/>
    <property type="match status" value="1"/>
</dbReference>